<dbReference type="Gene3D" id="1.10.3990.20">
    <property type="entry name" value="protein bp1543"/>
    <property type="match status" value="1"/>
</dbReference>
<protein>
    <submittedName>
        <fullName evidence="2">Ribbon-helix-helix domain-containing protein</fullName>
    </submittedName>
</protein>
<comment type="caution">
    <text evidence="2">The sequence shown here is derived from an EMBL/GenBank/DDBJ whole genome shotgun (WGS) entry which is preliminary data.</text>
</comment>
<sequence>MCNIFASQDPATYACETRAIRLHGHCTSIRLESAFWRILERIAAAEGSSVTRFLVTLHDEVLARRGEIGNFASLLRVTCLLWLENQDRHAAEVAARSLQAA</sequence>
<dbReference type="InterPro" id="IPR027373">
    <property type="entry name" value="RHH_dom"/>
</dbReference>
<accession>A0ABT9DZW1</accession>
<feature type="domain" description="Ribbon-helix-helix" evidence="1">
    <location>
        <begin position="15"/>
        <end position="82"/>
    </location>
</feature>
<gene>
    <name evidence="2" type="ORF">Q7A36_13815</name>
</gene>
<reference evidence="2 3" key="1">
    <citation type="submission" date="2023-08" db="EMBL/GenBank/DDBJ databases">
        <title>The draft genome sequence of Paracraurococcus sp. LOR1-02.</title>
        <authorList>
            <person name="Kingkaew E."/>
            <person name="Tanasupawat S."/>
        </authorList>
    </citation>
    <scope>NUCLEOTIDE SEQUENCE [LARGE SCALE GENOMIC DNA]</scope>
    <source>
        <strain evidence="2 3">LOR1-02</strain>
    </source>
</reference>
<proteinExistence type="predicted"/>
<dbReference type="RefSeq" id="WP_305104287.1">
    <property type="nucleotide sequence ID" value="NZ_JAUTWS010000011.1"/>
</dbReference>
<organism evidence="2 3">
    <name type="scientific">Paracraurococcus lichenis</name>
    <dbReference type="NCBI Taxonomy" id="3064888"/>
    <lineage>
        <taxon>Bacteria</taxon>
        <taxon>Pseudomonadati</taxon>
        <taxon>Pseudomonadota</taxon>
        <taxon>Alphaproteobacteria</taxon>
        <taxon>Acetobacterales</taxon>
        <taxon>Roseomonadaceae</taxon>
        <taxon>Paracraurococcus</taxon>
    </lineage>
</organism>
<evidence type="ECO:0000259" key="1">
    <source>
        <dbReference type="Pfam" id="PF13467"/>
    </source>
</evidence>
<dbReference type="Proteomes" id="UP001243009">
    <property type="component" value="Unassembled WGS sequence"/>
</dbReference>
<dbReference type="InterPro" id="IPR038268">
    <property type="entry name" value="RHH_sf"/>
</dbReference>
<evidence type="ECO:0000313" key="3">
    <source>
        <dbReference type="Proteomes" id="UP001243009"/>
    </source>
</evidence>
<keyword evidence="3" id="KW-1185">Reference proteome</keyword>
<evidence type="ECO:0000313" key="2">
    <source>
        <dbReference type="EMBL" id="MDO9709424.1"/>
    </source>
</evidence>
<name>A0ABT9DZW1_9PROT</name>
<dbReference type="Pfam" id="PF13467">
    <property type="entry name" value="RHH_4"/>
    <property type="match status" value="1"/>
</dbReference>
<dbReference type="EMBL" id="JAUTWS010000011">
    <property type="protein sequence ID" value="MDO9709424.1"/>
    <property type="molecule type" value="Genomic_DNA"/>
</dbReference>